<gene>
    <name evidence="1" type="ORF">JEU22_16955</name>
</gene>
<reference evidence="1" key="1">
    <citation type="submission" date="2020-12" db="EMBL/GenBank/DDBJ databases">
        <title>Enhanced detection system for hospital associated transmission using whole genome sequencing surveillance.</title>
        <authorList>
            <person name="Harrison L.H."/>
            <person name="Van Tyne D."/>
            <person name="Marsh J.W."/>
            <person name="Griffith M.P."/>
            <person name="Snyder D.J."/>
            <person name="Cooper V.S."/>
            <person name="Mustapha M."/>
        </authorList>
    </citation>
    <scope>NUCLEOTIDE SEQUENCE</scope>
    <source>
        <strain evidence="1">PSB00042</strain>
    </source>
</reference>
<dbReference type="AlphaFoldDB" id="A0A8I1JKG6"/>
<protein>
    <submittedName>
        <fullName evidence="1">Uncharacterized protein</fullName>
    </submittedName>
</protein>
<name>A0A8I1JKG6_PSEPU</name>
<comment type="caution">
    <text evidence="1">The sequence shown here is derived from an EMBL/GenBank/DDBJ whole genome shotgun (WGS) entry which is preliminary data.</text>
</comment>
<proteinExistence type="predicted"/>
<sequence length="71" mass="7998">MQGRHYDGEGGCAWRNRLPGQPQVAHSCNFGTLVWLPGAVYLEQPSDRFMVIPDFPDLALVAESIEFHKKI</sequence>
<evidence type="ECO:0000313" key="1">
    <source>
        <dbReference type="EMBL" id="MBI6885606.1"/>
    </source>
</evidence>
<dbReference type="EMBL" id="JAEHTE010000020">
    <property type="protein sequence ID" value="MBI6885606.1"/>
    <property type="molecule type" value="Genomic_DNA"/>
</dbReference>
<dbReference type="RefSeq" id="WP_104887128.1">
    <property type="nucleotide sequence ID" value="NZ_JAEHTE010000020.1"/>
</dbReference>
<dbReference type="Proteomes" id="UP000637061">
    <property type="component" value="Unassembled WGS sequence"/>
</dbReference>
<organism evidence="1 2">
    <name type="scientific">Pseudomonas putida</name>
    <name type="common">Arthrobacter siderocapsulatus</name>
    <dbReference type="NCBI Taxonomy" id="303"/>
    <lineage>
        <taxon>Bacteria</taxon>
        <taxon>Pseudomonadati</taxon>
        <taxon>Pseudomonadota</taxon>
        <taxon>Gammaproteobacteria</taxon>
        <taxon>Pseudomonadales</taxon>
        <taxon>Pseudomonadaceae</taxon>
        <taxon>Pseudomonas</taxon>
    </lineage>
</organism>
<accession>A0A8I1JKG6</accession>
<evidence type="ECO:0000313" key="2">
    <source>
        <dbReference type="Proteomes" id="UP000637061"/>
    </source>
</evidence>